<gene>
    <name evidence="1" type="ORF">MECH1_V1_1206</name>
</gene>
<dbReference type="Proteomes" id="UP001497493">
    <property type="component" value="Chromosome"/>
</dbReference>
<dbReference type="Pfam" id="PF04305">
    <property type="entry name" value="DUF455"/>
    <property type="match status" value="1"/>
</dbReference>
<dbReference type="InterPro" id="IPR007402">
    <property type="entry name" value="DUF455"/>
</dbReference>
<dbReference type="PIRSF" id="PIRSF012318">
    <property type="entry name" value="UCP012318"/>
    <property type="match status" value="1"/>
</dbReference>
<keyword evidence="2" id="KW-1185">Reference proteome</keyword>
<dbReference type="InterPro" id="IPR012347">
    <property type="entry name" value="Ferritin-like"/>
</dbReference>
<dbReference type="InterPro" id="IPR009078">
    <property type="entry name" value="Ferritin-like_SF"/>
</dbReference>
<dbReference type="PANTHER" id="PTHR42782:SF4">
    <property type="entry name" value="DUF455 DOMAIN-CONTAINING PROTEIN"/>
    <property type="match status" value="1"/>
</dbReference>
<proteinExistence type="predicted"/>
<dbReference type="SUPFAM" id="SSF47240">
    <property type="entry name" value="Ferritin-like"/>
    <property type="match status" value="1"/>
</dbReference>
<protein>
    <recommendedName>
        <fullName evidence="3">Ferritin-like domain-containing protein</fullName>
    </recommendedName>
</protein>
<dbReference type="Gene3D" id="1.20.1260.10">
    <property type="match status" value="1"/>
</dbReference>
<dbReference type="CDD" id="cd00657">
    <property type="entry name" value="Ferritin_like"/>
    <property type="match status" value="1"/>
</dbReference>
<evidence type="ECO:0000313" key="2">
    <source>
        <dbReference type="Proteomes" id="UP001497493"/>
    </source>
</evidence>
<accession>A0ABM9NHD6</accession>
<reference evidence="1 2" key="1">
    <citation type="submission" date="2024-04" db="EMBL/GenBank/DDBJ databases">
        <authorList>
            <person name="Cremers G."/>
        </authorList>
    </citation>
    <scope>NUCLEOTIDE SEQUENCE [LARGE SCALE GENOMIC DNA]</scope>
    <source>
        <strain evidence="1">MeCH1-AG</strain>
    </source>
</reference>
<organism evidence="1 2">
    <name type="scientific">Candidatus Methylocalor cossyra</name>
    <dbReference type="NCBI Taxonomy" id="3108543"/>
    <lineage>
        <taxon>Bacteria</taxon>
        <taxon>Pseudomonadati</taxon>
        <taxon>Pseudomonadota</taxon>
        <taxon>Gammaproteobacteria</taxon>
        <taxon>Methylococcales</taxon>
        <taxon>Methylococcaceae</taxon>
        <taxon>Candidatus Methylocalor</taxon>
    </lineage>
</organism>
<evidence type="ECO:0008006" key="3">
    <source>
        <dbReference type="Google" id="ProtNLM"/>
    </source>
</evidence>
<dbReference type="RefSeq" id="WP_348759502.1">
    <property type="nucleotide sequence ID" value="NZ_OZ026884.1"/>
</dbReference>
<evidence type="ECO:0000313" key="1">
    <source>
        <dbReference type="EMBL" id="CAL1239982.1"/>
    </source>
</evidence>
<dbReference type="InterPro" id="IPR011197">
    <property type="entry name" value="UCP012318"/>
</dbReference>
<dbReference type="PANTHER" id="PTHR42782">
    <property type="entry name" value="SI:CH73-314G15.3"/>
    <property type="match status" value="1"/>
</dbReference>
<name>A0ABM9NHD6_9GAMM</name>
<sequence>MASETELYALAEACLWSPEVEDKLAATDRAAAALRAGRLTRGGGTGPRPASEVRFPAQLRWVDPRALPRRKLGSPVGRAAFLHALAHIEFTAIHLAFDMAYRFRDLPEDFSYDWLQVAIEEAAHFRALRRRLRDFGCDYGELPVHRGLWELAERTACDPLPRLALVPRGMEAHGLDVTPGLIAKLKALGDGETALILERILEDEIGHVRLGSLWFRRLCQQRGRDPESEYFALLERHGGAPGSAPLNHAARRAAGFSDTELARLKATRATAP</sequence>
<dbReference type="EMBL" id="OZ026884">
    <property type="protein sequence ID" value="CAL1239982.1"/>
    <property type="molecule type" value="Genomic_DNA"/>
</dbReference>